<feature type="compositionally biased region" description="Basic residues" evidence="1">
    <location>
        <begin position="467"/>
        <end position="481"/>
    </location>
</feature>
<feature type="compositionally biased region" description="Basic residues" evidence="1">
    <location>
        <begin position="648"/>
        <end position="660"/>
    </location>
</feature>
<feature type="compositionally biased region" description="Basic and acidic residues" evidence="1">
    <location>
        <begin position="773"/>
        <end position="789"/>
    </location>
</feature>
<feature type="compositionally biased region" description="Polar residues" evidence="1">
    <location>
        <begin position="678"/>
        <end position="690"/>
    </location>
</feature>
<accession>A0A653BZA7</accession>
<proteinExistence type="predicted"/>
<feature type="region of interest" description="Disordered" evidence="1">
    <location>
        <begin position="1"/>
        <end position="60"/>
    </location>
</feature>
<feature type="compositionally biased region" description="Basic residues" evidence="1">
    <location>
        <begin position="341"/>
        <end position="367"/>
    </location>
</feature>
<feature type="compositionally biased region" description="Basic and acidic residues" evidence="1">
    <location>
        <begin position="444"/>
        <end position="466"/>
    </location>
</feature>
<reference evidence="3 4" key="1">
    <citation type="submission" date="2019-01" db="EMBL/GenBank/DDBJ databases">
        <authorList>
            <person name="Sayadi A."/>
        </authorList>
    </citation>
    <scope>NUCLEOTIDE SEQUENCE [LARGE SCALE GENOMIC DNA]</scope>
</reference>
<feature type="region of interest" description="Disordered" evidence="1">
    <location>
        <begin position="1147"/>
        <end position="1201"/>
    </location>
</feature>
<dbReference type="InterPro" id="IPR002589">
    <property type="entry name" value="Macro_dom"/>
</dbReference>
<feature type="compositionally biased region" description="Basic and acidic residues" evidence="1">
    <location>
        <begin position="482"/>
        <end position="521"/>
    </location>
</feature>
<feature type="domain" description="Macro" evidence="2">
    <location>
        <begin position="833"/>
        <end position="992"/>
    </location>
</feature>
<feature type="compositionally biased region" description="Polar residues" evidence="1">
    <location>
        <begin position="48"/>
        <end position="60"/>
    </location>
</feature>
<dbReference type="PROSITE" id="PS51154">
    <property type="entry name" value="MACRO"/>
    <property type="match status" value="1"/>
</dbReference>
<dbReference type="SUPFAM" id="SSF52949">
    <property type="entry name" value="Macro domain-like"/>
    <property type="match status" value="1"/>
</dbReference>
<feature type="compositionally biased region" description="Polar residues" evidence="1">
    <location>
        <begin position="325"/>
        <end position="335"/>
    </location>
</feature>
<feature type="compositionally biased region" description="Low complexity" evidence="1">
    <location>
        <begin position="747"/>
        <end position="762"/>
    </location>
</feature>
<feature type="compositionally biased region" description="Polar residues" evidence="1">
    <location>
        <begin position="1162"/>
        <end position="1190"/>
    </location>
</feature>
<dbReference type="Proteomes" id="UP000410492">
    <property type="component" value="Unassembled WGS sequence"/>
</dbReference>
<protein>
    <recommendedName>
        <fullName evidence="2">Macro domain-containing protein</fullName>
    </recommendedName>
</protein>
<name>A0A653BZA7_CALMS</name>
<dbReference type="PANTHER" id="PTHR12521:SF0">
    <property type="entry name" value="ADP-RIBOSE GLYCOHYDROLASE OARD1"/>
    <property type="match status" value="1"/>
</dbReference>
<dbReference type="Gene3D" id="3.40.220.10">
    <property type="entry name" value="Leucine Aminopeptidase, subunit E, domain 1"/>
    <property type="match status" value="1"/>
</dbReference>
<keyword evidence="4" id="KW-1185">Reference proteome</keyword>
<evidence type="ECO:0000256" key="1">
    <source>
        <dbReference type="SAM" id="MobiDB-lite"/>
    </source>
</evidence>
<feature type="compositionally biased region" description="Basic and acidic residues" evidence="1">
    <location>
        <begin position="398"/>
        <end position="428"/>
    </location>
</feature>
<feature type="region of interest" description="Disordered" evidence="1">
    <location>
        <begin position="291"/>
        <end position="802"/>
    </location>
</feature>
<feature type="compositionally biased region" description="Acidic residues" evidence="1">
    <location>
        <begin position="696"/>
        <end position="706"/>
    </location>
</feature>
<feature type="compositionally biased region" description="Basic and acidic residues" evidence="1">
    <location>
        <begin position="584"/>
        <end position="636"/>
    </location>
</feature>
<dbReference type="AlphaFoldDB" id="A0A653BZA7"/>
<feature type="compositionally biased region" description="Basic and acidic residues" evidence="1">
    <location>
        <begin position="542"/>
        <end position="574"/>
    </location>
</feature>
<dbReference type="InterPro" id="IPR043472">
    <property type="entry name" value="Macro_dom-like"/>
</dbReference>
<dbReference type="OrthoDB" id="2155246at2759"/>
<feature type="compositionally biased region" description="Basic residues" evidence="1">
    <location>
        <begin position="1"/>
        <end position="12"/>
    </location>
</feature>
<gene>
    <name evidence="3" type="ORF">CALMAC_LOCUS4864</name>
</gene>
<evidence type="ECO:0000259" key="2">
    <source>
        <dbReference type="PROSITE" id="PS51154"/>
    </source>
</evidence>
<feature type="compositionally biased region" description="Basic and acidic residues" evidence="1">
    <location>
        <begin position="666"/>
        <end position="676"/>
    </location>
</feature>
<dbReference type="PANTHER" id="PTHR12521">
    <property type="entry name" value="PROTEIN C6ORF130"/>
    <property type="match status" value="1"/>
</dbReference>
<feature type="compositionally biased region" description="Basic residues" evidence="1">
    <location>
        <begin position="429"/>
        <end position="443"/>
    </location>
</feature>
<dbReference type="InterPro" id="IPR050892">
    <property type="entry name" value="ADP-ribose_metab_enzymes"/>
</dbReference>
<dbReference type="EMBL" id="CAACVG010006658">
    <property type="protein sequence ID" value="VEN40830.1"/>
    <property type="molecule type" value="Genomic_DNA"/>
</dbReference>
<evidence type="ECO:0000313" key="3">
    <source>
        <dbReference type="EMBL" id="VEN40830.1"/>
    </source>
</evidence>
<sequence length="1201" mass="138358">MGKGNKQKKHFKPVPLDQVFSVTKSVPNRENRRKPNQSLRRNEEEISHNQGITDTVPQSATTGIASSCEIDDISKNDSGIHIVHESYGTASQSAVIQNINAGTAHQAVLVCSNNIITDDAPAVVTGQMTKLNIGHAVEDWRGGGLNAEAVEFCPASKETFTAMDASVSSSTTYPLSTRFGEWNSQPSVGMKPSLGGDSVYLTQQTSTVSNSSRYYERNNTSNIFYNSTQSINTGHFQNQSRFHQKEITEESGILPFQKQENTIQYGNKQNQDNTAPKGTFDEDSDVIFVSDSDSESTANCASSRSKKHGATVDNKKLVQEFNKKYSGSRSIESSDSNNEKRSHRSKSREKSKKDKRHKSRSKSRNKKEKADADDNYSESRCRKDDREKGKTEKRHKSRSESRNKKEKTDAEDNYSESRGRMDDREKSKTEKRHKSRSKSRNKKEKADNDDNHSESRGRKNDCEKSKTEKRHKSRSKSRHKKERADADDNYSENRDRKDEKKPYKSKIHEEKMTEKKQENRTKPPYRKGKSNYEQNYSGSSNRRHETEAYRSGRHYTEEKSEVEDNRYGSEDRQYGSRSYTKSHGRSDSERKERSTATKTEEEDTRSDNSRTARDFNRQRGYDSARSDNSNSRHDSFSQDTPWQEAKGGRNRGAQRQRKPQTGRFDNYSKESSHPHEAPSNSNKSGYNTRKQAQDPVPEENWDDELESVSHSQSNKIVHSPYDEVVSTKPELVKGSEDGAVLQGSYENSSYNTNDSLNLDSSSAGNWRNNNTRKSLDSFSKDKNHNKEFYQRQSLGNERRTQKFRDPRMERNTWSTNWRNEIKTEDPEYEEFLEREKSKEEMKYVKVTEKSGDLFEMPKEYSLGHCVAEDLSMGSGIAVHFKREFRELGELYAQRQKQGGLAILEKEDGDSKRYIYYLVTKRESSGKPTYLTFWSSVKKMRDHIRDNGVKKLAIPRIGCGLDRLEWSRVKDMIEFLFRDVEVEIIVCNFQQEADTPTKEQRGLCCKVVRKSYHITKLESNSIIIYFSTEDGFISNEMMALQQRCNFIPEFKQARKVLGDTIRFDDWENNYIMYGCIVRKNMKEPFEFKSFVKCLADINRQNKKDGFCYVGVPRIWDETDHLLNFKIVNMAKTYLRNVDVYQCLDNEASEKSSKETENEDSFISIDSTLSGKEGNETNPTDNKNADTSACSNTKDDWWGIFED</sequence>
<evidence type="ECO:0000313" key="4">
    <source>
        <dbReference type="Proteomes" id="UP000410492"/>
    </source>
</evidence>
<dbReference type="CDD" id="cd02901">
    <property type="entry name" value="Macro_Poa1p-like"/>
    <property type="match status" value="1"/>
</dbReference>
<feature type="compositionally biased region" description="Polar residues" evidence="1">
    <location>
        <begin position="763"/>
        <end position="772"/>
    </location>
</feature>
<feature type="compositionally biased region" description="Basic and acidic residues" evidence="1">
    <location>
        <begin position="313"/>
        <end position="323"/>
    </location>
</feature>
<organism evidence="3 4">
    <name type="scientific">Callosobruchus maculatus</name>
    <name type="common">Southern cowpea weevil</name>
    <name type="synonym">Pulse bruchid</name>
    <dbReference type="NCBI Taxonomy" id="64391"/>
    <lineage>
        <taxon>Eukaryota</taxon>
        <taxon>Metazoa</taxon>
        <taxon>Ecdysozoa</taxon>
        <taxon>Arthropoda</taxon>
        <taxon>Hexapoda</taxon>
        <taxon>Insecta</taxon>
        <taxon>Pterygota</taxon>
        <taxon>Neoptera</taxon>
        <taxon>Endopterygota</taxon>
        <taxon>Coleoptera</taxon>
        <taxon>Polyphaga</taxon>
        <taxon>Cucujiformia</taxon>
        <taxon>Chrysomeloidea</taxon>
        <taxon>Chrysomelidae</taxon>
        <taxon>Bruchinae</taxon>
        <taxon>Bruchini</taxon>
        <taxon>Callosobruchus</taxon>
    </lineage>
</organism>
<feature type="compositionally biased region" description="Polar residues" evidence="1">
    <location>
        <begin position="531"/>
        <end position="540"/>
    </location>
</feature>
<feature type="compositionally biased region" description="Basic and acidic residues" evidence="1">
    <location>
        <begin position="368"/>
        <end position="390"/>
    </location>
</feature>
<dbReference type="GO" id="GO:0140291">
    <property type="term" value="P:peptidyl-glutamate ADP-deribosylation"/>
    <property type="evidence" value="ECO:0007669"/>
    <property type="project" value="TreeGrafter"/>
</dbReference>